<evidence type="ECO:0000259" key="18">
    <source>
        <dbReference type="PROSITE" id="PS50089"/>
    </source>
</evidence>
<dbReference type="SUPFAM" id="SSF57850">
    <property type="entry name" value="RING/U-box"/>
    <property type="match status" value="1"/>
</dbReference>
<dbReference type="GO" id="GO:0061630">
    <property type="term" value="F:ubiquitin protein ligase activity"/>
    <property type="evidence" value="ECO:0007669"/>
    <property type="project" value="UniProtKB-EC"/>
</dbReference>
<comment type="catalytic activity">
    <reaction evidence="1">
        <text>S-ubiquitinyl-[E2 ubiquitin-conjugating enzyme]-L-cysteine + [acceptor protein]-L-lysine = [E2 ubiquitin-conjugating enzyme]-L-cysteine + N(6)-ubiquitinyl-[acceptor protein]-L-lysine.</text>
        <dbReference type="EC" id="2.3.2.27"/>
    </reaction>
</comment>
<dbReference type="AlphaFoldDB" id="A0A448YGH0"/>
<evidence type="ECO:0000256" key="1">
    <source>
        <dbReference type="ARBA" id="ARBA00000900"/>
    </source>
</evidence>
<dbReference type="PANTHER" id="PTHR22763">
    <property type="entry name" value="RING ZINC FINGER PROTEIN"/>
    <property type="match status" value="1"/>
</dbReference>
<comment type="subcellular location">
    <subcellularLocation>
        <location evidence="2">Endoplasmic reticulum membrane</location>
        <topology evidence="2">Multi-pass membrane protein</topology>
    </subcellularLocation>
</comment>
<dbReference type="CDD" id="cd16479">
    <property type="entry name" value="RING-H2_synoviolin"/>
    <property type="match status" value="1"/>
</dbReference>
<keyword evidence="20" id="KW-1185">Reference proteome</keyword>
<proteinExistence type="inferred from homology"/>
<feature type="domain" description="RING-type" evidence="18">
    <location>
        <begin position="257"/>
        <end position="305"/>
    </location>
</feature>
<dbReference type="InterPro" id="IPR058051">
    <property type="entry name" value="Znf_RING_synoviolin"/>
</dbReference>
<keyword evidence="10" id="KW-0833">Ubl conjugation pathway</keyword>
<evidence type="ECO:0000256" key="4">
    <source>
        <dbReference type="ARBA" id="ARBA00010089"/>
    </source>
</evidence>
<evidence type="ECO:0000256" key="15">
    <source>
        <dbReference type="PROSITE-ProRule" id="PRU00175"/>
    </source>
</evidence>
<organism evidence="19 20">
    <name type="scientific">Brettanomyces naardenensis</name>
    <name type="common">Yeast</name>
    <dbReference type="NCBI Taxonomy" id="13370"/>
    <lineage>
        <taxon>Eukaryota</taxon>
        <taxon>Fungi</taxon>
        <taxon>Dikarya</taxon>
        <taxon>Ascomycota</taxon>
        <taxon>Saccharomycotina</taxon>
        <taxon>Pichiomycetes</taxon>
        <taxon>Pichiales</taxon>
        <taxon>Pichiaceae</taxon>
        <taxon>Brettanomyces</taxon>
    </lineage>
</organism>
<gene>
    <name evidence="19" type="ORF">BRENAR_LOCUS734</name>
</gene>
<evidence type="ECO:0000313" key="20">
    <source>
        <dbReference type="Proteomes" id="UP000290900"/>
    </source>
</evidence>
<feature type="transmembrane region" description="Helical" evidence="17">
    <location>
        <begin position="181"/>
        <end position="206"/>
    </location>
</feature>
<feature type="region of interest" description="Disordered" evidence="16">
    <location>
        <begin position="312"/>
        <end position="333"/>
    </location>
</feature>
<evidence type="ECO:0000256" key="10">
    <source>
        <dbReference type="ARBA" id="ARBA00022786"/>
    </source>
</evidence>
<comment type="pathway">
    <text evidence="3">Protein modification; protein ubiquitination.</text>
</comment>
<evidence type="ECO:0000256" key="9">
    <source>
        <dbReference type="ARBA" id="ARBA00022771"/>
    </source>
</evidence>
<dbReference type="Proteomes" id="UP000290900">
    <property type="component" value="Unassembled WGS sequence"/>
</dbReference>
<evidence type="ECO:0000256" key="2">
    <source>
        <dbReference type="ARBA" id="ARBA00004477"/>
    </source>
</evidence>
<evidence type="ECO:0000256" key="16">
    <source>
        <dbReference type="SAM" id="MobiDB-lite"/>
    </source>
</evidence>
<dbReference type="OrthoDB" id="7759664at2759"/>
<dbReference type="PROSITE" id="PS50089">
    <property type="entry name" value="ZF_RING_2"/>
    <property type="match status" value="1"/>
</dbReference>
<keyword evidence="9 15" id="KW-0863">Zinc-finger</keyword>
<keyword evidence="12" id="KW-0862">Zinc</keyword>
<keyword evidence="8" id="KW-0479">Metal-binding</keyword>
<dbReference type="InParanoid" id="A0A448YGH0"/>
<evidence type="ECO:0000256" key="13">
    <source>
        <dbReference type="ARBA" id="ARBA00022989"/>
    </source>
</evidence>
<dbReference type="InterPro" id="IPR001841">
    <property type="entry name" value="Znf_RING"/>
</dbReference>
<dbReference type="EMBL" id="CAACVR010000001">
    <property type="protein sequence ID" value="VEU19999.1"/>
    <property type="molecule type" value="Genomic_DNA"/>
</dbReference>
<evidence type="ECO:0000256" key="5">
    <source>
        <dbReference type="ARBA" id="ARBA00012483"/>
    </source>
</evidence>
<dbReference type="GO" id="GO:0005789">
    <property type="term" value="C:endoplasmic reticulum membrane"/>
    <property type="evidence" value="ECO:0007669"/>
    <property type="project" value="UniProtKB-SubCell"/>
</dbReference>
<dbReference type="STRING" id="13370.A0A448YGH0"/>
<dbReference type="InterPro" id="IPR050731">
    <property type="entry name" value="HRD1_E3_ubiq-ligases"/>
</dbReference>
<dbReference type="GO" id="GO:0008270">
    <property type="term" value="F:zinc ion binding"/>
    <property type="evidence" value="ECO:0007669"/>
    <property type="project" value="UniProtKB-KW"/>
</dbReference>
<keyword evidence="13 17" id="KW-1133">Transmembrane helix</keyword>
<dbReference type="GO" id="GO:0036503">
    <property type="term" value="P:ERAD pathway"/>
    <property type="evidence" value="ECO:0007669"/>
    <property type="project" value="TreeGrafter"/>
</dbReference>
<keyword evidence="7 17" id="KW-0812">Transmembrane</keyword>
<dbReference type="FunCoup" id="A0A448YGH0">
    <property type="interactions" value="230"/>
</dbReference>
<feature type="transmembrane region" description="Helical" evidence="17">
    <location>
        <begin position="55"/>
        <end position="74"/>
    </location>
</feature>
<evidence type="ECO:0000256" key="12">
    <source>
        <dbReference type="ARBA" id="ARBA00022833"/>
    </source>
</evidence>
<name>A0A448YGH0_BRENA</name>
<sequence>MTNWLIGWSVLVGKLLQELMFGELRLIETEHLYERAWFTVTNLLMTLAMFRSENNLLIFGMILALLFMKVFHWILGDRLEYVFQQQQLNEHSGIRKIVVNRTTVVLGIFLVLDYKIIMSCIDHAFLHSTDVFVVFGLDFLMVYLDLLEATLKYGLNVGEMVYLKYHREDEVWEDKVWINKIGMILISFFRLIAVGFVFVGLIYAYIIPVNFTRDVYVGVVKLVNQLKDFFYLVKAARDLEAHITDATEEDLIDQEMCIICRDDMTTDVPSKRHRNAPKKLPCGHVLHFGCLKSWLERSHRCPTCRREVFSSNEGSLPEWNHHHPEQEGEPNNEEVGNIRNAEAADMVLEEVNRDAEIQPAGIVPSNSTSAHTTGTSTGSTFSLRMPQGSVIPPDWTLLPLRRLGNAVTNTSTVSASDEYEVRLNKDATCKLHVVKREREMDQDEFDRYVVKEE</sequence>
<evidence type="ECO:0000256" key="11">
    <source>
        <dbReference type="ARBA" id="ARBA00022824"/>
    </source>
</evidence>
<dbReference type="GO" id="GO:0043161">
    <property type="term" value="P:proteasome-mediated ubiquitin-dependent protein catabolic process"/>
    <property type="evidence" value="ECO:0007669"/>
    <property type="project" value="TreeGrafter"/>
</dbReference>
<protein>
    <recommendedName>
        <fullName evidence="5">RING-type E3 ubiquitin transferase</fullName>
        <ecNumber evidence="5">2.3.2.27</ecNumber>
    </recommendedName>
</protein>
<dbReference type="Gene3D" id="3.30.40.10">
    <property type="entry name" value="Zinc/RING finger domain, C3HC4 (zinc finger)"/>
    <property type="match status" value="1"/>
</dbReference>
<dbReference type="Pfam" id="PF25563">
    <property type="entry name" value="TPR_SYVN1_N"/>
    <property type="match status" value="1"/>
</dbReference>
<evidence type="ECO:0000256" key="3">
    <source>
        <dbReference type="ARBA" id="ARBA00004906"/>
    </source>
</evidence>
<reference evidence="19 20" key="1">
    <citation type="submission" date="2018-12" db="EMBL/GenBank/DDBJ databases">
        <authorList>
            <person name="Tiukova I."/>
            <person name="Dainat J."/>
        </authorList>
    </citation>
    <scope>NUCLEOTIDE SEQUENCE [LARGE SCALE GENOMIC DNA]</scope>
</reference>
<dbReference type="SMART" id="SM00184">
    <property type="entry name" value="RING"/>
    <property type="match status" value="1"/>
</dbReference>
<dbReference type="InterPro" id="IPR057992">
    <property type="entry name" value="TPR_SYVN1_N"/>
</dbReference>
<comment type="similarity">
    <text evidence="4">Belongs to the HRD1 family.</text>
</comment>
<evidence type="ECO:0000256" key="8">
    <source>
        <dbReference type="ARBA" id="ARBA00022723"/>
    </source>
</evidence>
<dbReference type="EC" id="2.3.2.27" evidence="5"/>
<dbReference type="PANTHER" id="PTHR22763:SF184">
    <property type="entry name" value="E3 UBIQUITIN-PROTEIN LIGASE SYNOVIOLIN"/>
    <property type="match status" value="1"/>
</dbReference>
<keyword evidence="14 17" id="KW-0472">Membrane</keyword>
<evidence type="ECO:0000256" key="17">
    <source>
        <dbReference type="SAM" id="Phobius"/>
    </source>
</evidence>
<evidence type="ECO:0000256" key="14">
    <source>
        <dbReference type="ARBA" id="ARBA00023136"/>
    </source>
</evidence>
<evidence type="ECO:0000313" key="19">
    <source>
        <dbReference type="EMBL" id="VEU19999.1"/>
    </source>
</evidence>
<feature type="region of interest" description="Disordered" evidence="16">
    <location>
        <begin position="361"/>
        <end position="385"/>
    </location>
</feature>
<evidence type="ECO:0000256" key="6">
    <source>
        <dbReference type="ARBA" id="ARBA00022679"/>
    </source>
</evidence>
<evidence type="ECO:0000256" key="7">
    <source>
        <dbReference type="ARBA" id="ARBA00022692"/>
    </source>
</evidence>
<keyword evidence="6" id="KW-0808">Transferase</keyword>
<dbReference type="InterPro" id="IPR013083">
    <property type="entry name" value="Znf_RING/FYVE/PHD"/>
</dbReference>
<feature type="compositionally biased region" description="Low complexity" evidence="16">
    <location>
        <begin position="365"/>
        <end position="382"/>
    </location>
</feature>
<accession>A0A448YGH0</accession>
<keyword evidence="11" id="KW-0256">Endoplasmic reticulum</keyword>
<dbReference type="Pfam" id="PF13639">
    <property type="entry name" value="zf-RING_2"/>
    <property type="match status" value="1"/>
</dbReference>